<comment type="caution">
    <text evidence="2">The sequence shown here is derived from an EMBL/GenBank/DDBJ whole genome shotgun (WGS) entry which is preliminary data.</text>
</comment>
<dbReference type="Proteomes" id="UP000287563">
    <property type="component" value="Unassembled WGS sequence"/>
</dbReference>
<evidence type="ECO:0000313" key="3">
    <source>
        <dbReference type="Proteomes" id="UP000287563"/>
    </source>
</evidence>
<proteinExistence type="predicted"/>
<accession>A0A3S3QRV0</accession>
<protein>
    <recommendedName>
        <fullName evidence="4">DUF4189 domain-containing protein</fullName>
    </recommendedName>
</protein>
<sequence length="315" mass="34334">MKINFFNVGLLAAVCFSSTSHAANVSTDDLYRQYQDKPNNKAFSIGTNGSAGAAWGASTKEEAMDLAQQTCNDSGGVNCNITEVNGRPLTSSDLQVKNYRTVNNYNIVSNGVNYKPDPEEKATAFFVNNQYLLSVENIVGKCSKLSYERNGKLIDLTVIRTDKMNNISLLKSATPNETYATISSKKKTYQGERTYSYGYHSSNTNNSKIPSFQGIITDGIISLASGSYNDIRFMTITNDVINGNVGGPVFAENGDVIGIVTNNRKKTLKASILSIFLNEQNIPHHVTKSQNNISPSSIAEQSQTFTVPLVCLNEA</sequence>
<keyword evidence="3" id="KW-1185">Reference proteome</keyword>
<dbReference type="Pfam" id="PF13365">
    <property type="entry name" value="Trypsin_2"/>
    <property type="match status" value="1"/>
</dbReference>
<dbReference type="InterPro" id="IPR009003">
    <property type="entry name" value="Peptidase_S1_PA"/>
</dbReference>
<dbReference type="SUPFAM" id="SSF50494">
    <property type="entry name" value="Trypsin-like serine proteases"/>
    <property type="match status" value="1"/>
</dbReference>
<dbReference type="AlphaFoldDB" id="A0A3S3QRV0"/>
<dbReference type="Gene3D" id="2.40.10.10">
    <property type="entry name" value="Trypsin-like serine proteases"/>
    <property type="match status" value="2"/>
</dbReference>
<dbReference type="OrthoDB" id="5816401at2"/>
<evidence type="ECO:0008006" key="4">
    <source>
        <dbReference type="Google" id="ProtNLM"/>
    </source>
</evidence>
<dbReference type="EMBL" id="RJLM01000006">
    <property type="protein sequence ID" value="RWX54662.1"/>
    <property type="molecule type" value="Genomic_DNA"/>
</dbReference>
<name>A0A3S3QRV0_9GAMM</name>
<dbReference type="RefSeq" id="WP_128784931.1">
    <property type="nucleotide sequence ID" value="NZ_JAKJSG010000059.1"/>
</dbReference>
<evidence type="ECO:0000313" key="2">
    <source>
        <dbReference type="EMBL" id="RWX54662.1"/>
    </source>
</evidence>
<feature type="chain" id="PRO_5018586507" description="DUF4189 domain-containing protein" evidence="1">
    <location>
        <begin position="23"/>
        <end position="315"/>
    </location>
</feature>
<dbReference type="InterPro" id="IPR043504">
    <property type="entry name" value="Peptidase_S1_PA_chymotrypsin"/>
</dbReference>
<evidence type="ECO:0000256" key="1">
    <source>
        <dbReference type="SAM" id="SignalP"/>
    </source>
</evidence>
<keyword evidence="1" id="KW-0732">Signal</keyword>
<reference evidence="2 3" key="1">
    <citation type="submission" date="2018-11" db="EMBL/GenBank/DDBJ databases">
        <title>Photobacterium sp. BEI247 sp. nov., a marine bacterium isolated from Yongle Blue Hole in the South China Sea.</title>
        <authorList>
            <person name="Wang X."/>
        </authorList>
    </citation>
    <scope>NUCLEOTIDE SEQUENCE [LARGE SCALE GENOMIC DNA]</scope>
    <source>
        <strain evidence="3">BEI247</strain>
    </source>
</reference>
<organism evidence="2 3">
    <name type="scientific">Photobacterium chitinilyticum</name>
    <dbReference type="NCBI Taxonomy" id="2485123"/>
    <lineage>
        <taxon>Bacteria</taxon>
        <taxon>Pseudomonadati</taxon>
        <taxon>Pseudomonadota</taxon>
        <taxon>Gammaproteobacteria</taxon>
        <taxon>Vibrionales</taxon>
        <taxon>Vibrionaceae</taxon>
        <taxon>Photobacterium</taxon>
    </lineage>
</organism>
<gene>
    <name evidence="2" type="ORF">EDI28_16400</name>
</gene>
<feature type="signal peptide" evidence="1">
    <location>
        <begin position="1"/>
        <end position="22"/>
    </location>
</feature>